<evidence type="ECO:0000313" key="2">
    <source>
        <dbReference type="EMBL" id="EGB15796.1"/>
    </source>
</evidence>
<proteinExistence type="predicted"/>
<feature type="domain" description="Calcineurin-like phosphoesterase" evidence="1">
    <location>
        <begin position="3"/>
        <end position="153"/>
    </location>
</feature>
<dbReference type="Gene3D" id="3.60.21.10">
    <property type="match status" value="1"/>
</dbReference>
<reference evidence="2 3" key="1">
    <citation type="journal article" date="2011" name="J. Bacteriol.">
        <title>Genome sequence of the mercury-methylating strain Desulfovibrio desulfuricans ND132.</title>
        <authorList>
            <person name="Brown S.D."/>
            <person name="Gilmour C.C."/>
            <person name="Kucken A.M."/>
            <person name="Wall J.D."/>
            <person name="Elias D.A."/>
            <person name="Brandt C.C."/>
            <person name="Podar M."/>
            <person name="Chertkov O."/>
            <person name="Held B."/>
            <person name="Bruce D.C."/>
            <person name="Detter J.C."/>
            <person name="Tapia R."/>
            <person name="Han C.S."/>
            <person name="Goodwin L.A."/>
            <person name="Cheng J.F."/>
            <person name="Pitluck S."/>
            <person name="Woyke T."/>
            <person name="Mikhailova N."/>
            <person name="Ivanova N.N."/>
            <person name="Han J."/>
            <person name="Lucas S."/>
            <person name="Lapidus A.L."/>
            <person name="Land M.L."/>
            <person name="Hauser L.J."/>
            <person name="Palumbo A.V."/>
        </authorList>
    </citation>
    <scope>NUCLEOTIDE SEQUENCE [LARGE SCALE GENOMIC DNA]</scope>
    <source>
        <strain evidence="2 3">ND132</strain>
    </source>
</reference>
<sequence>MTRIAIMSDVHGNFEALREVLADLDAHPVDAVYCLGDMIGYGPQPQECADLLRERGVRCTMGNHEQGLINIIYLRGFNQPAADVLRRTREMIDEATYQWLITRPKAIVEHGCRFVHGLPPDSVTEYLWKYRDEMAGVFSRYGEDVCFAGHTHDLMRFTSRRGDIGRFPLPEGYTPLAPDRRHLVNIGSVGQPRDGDNRAKYGLFDLDSRVLTMRFIPYDIKKTADLIVARGFHRGFADRLW</sequence>
<dbReference type="PANTHER" id="PTHR42850:SF2">
    <property type="entry name" value="BLL5683 PROTEIN"/>
    <property type="match status" value="1"/>
</dbReference>
<dbReference type="STRING" id="641491.DND132_2593"/>
<protein>
    <submittedName>
        <fullName evidence="2">Metallophosphoesterase</fullName>
    </submittedName>
</protein>
<evidence type="ECO:0000313" key="3">
    <source>
        <dbReference type="Proteomes" id="UP000007845"/>
    </source>
</evidence>
<dbReference type="SMR" id="F0JDC2"/>
<dbReference type="AlphaFoldDB" id="F0JDC2"/>
<dbReference type="RefSeq" id="WP_014323222.1">
    <property type="nucleotide sequence ID" value="NC_016803.1"/>
</dbReference>
<keyword evidence="3" id="KW-1185">Reference proteome</keyword>
<dbReference type="CDD" id="cd00838">
    <property type="entry name" value="MPP_superfamily"/>
    <property type="match status" value="1"/>
</dbReference>
<organism evidence="2 3">
    <name type="scientific">Pseudodesulfovibrio mercurii</name>
    <dbReference type="NCBI Taxonomy" id="641491"/>
    <lineage>
        <taxon>Bacteria</taxon>
        <taxon>Pseudomonadati</taxon>
        <taxon>Thermodesulfobacteriota</taxon>
        <taxon>Desulfovibrionia</taxon>
        <taxon>Desulfovibrionales</taxon>
        <taxon>Desulfovibrionaceae</taxon>
    </lineage>
</organism>
<dbReference type="PANTHER" id="PTHR42850">
    <property type="entry name" value="METALLOPHOSPHOESTERASE"/>
    <property type="match status" value="1"/>
</dbReference>
<dbReference type="Pfam" id="PF00149">
    <property type="entry name" value="Metallophos"/>
    <property type="match status" value="1"/>
</dbReference>
<dbReference type="InterPro" id="IPR029052">
    <property type="entry name" value="Metallo-depent_PP-like"/>
</dbReference>
<dbReference type="GO" id="GO:0005737">
    <property type="term" value="C:cytoplasm"/>
    <property type="evidence" value="ECO:0007669"/>
    <property type="project" value="TreeGrafter"/>
</dbReference>
<dbReference type="InterPro" id="IPR050126">
    <property type="entry name" value="Ap4A_hydrolase"/>
</dbReference>
<dbReference type="eggNOG" id="COG0639">
    <property type="taxonomic scope" value="Bacteria"/>
</dbReference>
<dbReference type="KEGG" id="ddn:DND132_2593"/>
<evidence type="ECO:0000259" key="1">
    <source>
        <dbReference type="Pfam" id="PF00149"/>
    </source>
</evidence>
<dbReference type="Proteomes" id="UP000007845">
    <property type="component" value="Chromosome"/>
</dbReference>
<name>F0JDC2_9BACT</name>
<dbReference type="PIRSF" id="PIRSF000883">
    <property type="entry name" value="Pesterase_MJ0912"/>
    <property type="match status" value="1"/>
</dbReference>
<dbReference type="HOGENOM" id="CLU_074761_0_1_7"/>
<dbReference type="SUPFAM" id="SSF56300">
    <property type="entry name" value="Metallo-dependent phosphatases"/>
    <property type="match status" value="1"/>
</dbReference>
<dbReference type="EMBL" id="CP003220">
    <property type="protein sequence ID" value="EGB15796.1"/>
    <property type="molecule type" value="Genomic_DNA"/>
</dbReference>
<dbReference type="OrthoDB" id="9813918at2"/>
<dbReference type="GO" id="GO:0016791">
    <property type="term" value="F:phosphatase activity"/>
    <property type="evidence" value="ECO:0007669"/>
    <property type="project" value="TreeGrafter"/>
</dbReference>
<accession>F0JDC2</accession>
<dbReference type="InterPro" id="IPR004843">
    <property type="entry name" value="Calcineurin-like_PHP"/>
</dbReference>
<dbReference type="InterPro" id="IPR011152">
    <property type="entry name" value="Pesterase_MJ0912"/>
</dbReference>
<gene>
    <name evidence="2" type="ORF">DND132_2593</name>
</gene>